<dbReference type="AlphaFoldDB" id="A0A845QHB5"/>
<organism evidence="4 5">
    <name type="scientific">Anaerotruncus colihominis</name>
    <dbReference type="NCBI Taxonomy" id="169435"/>
    <lineage>
        <taxon>Bacteria</taxon>
        <taxon>Bacillati</taxon>
        <taxon>Bacillota</taxon>
        <taxon>Clostridia</taxon>
        <taxon>Eubacteriales</taxon>
        <taxon>Oscillospiraceae</taxon>
        <taxon>Anaerotruncus</taxon>
    </lineage>
</organism>
<comment type="similarity">
    <text evidence="2">Belongs to the tRNA methyltransferase O family.</text>
</comment>
<comment type="caution">
    <text evidence="4">The sequence shown here is derived from an EMBL/GenBank/DDBJ whole genome shotgun (WGS) entry which is preliminary data.</text>
</comment>
<keyword evidence="1" id="KW-0949">S-adenosyl-L-methionine</keyword>
<dbReference type="SUPFAM" id="SSF118196">
    <property type="entry name" value="YaeB-like"/>
    <property type="match status" value="1"/>
</dbReference>
<dbReference type="InterPro" id="IPR036413">
    <property type="entry name" value="YaeB-like_sf"/>
</dbReference>
<dbReference type="Gene3D" id="3.30.2310.10">
    <property type="entry name" value="YaeB-like"/>
    <property type="match status" value="1"/>
</dbReference>
<feature type="domain" description="TsaA-like" evidence="3">
    <location>
        <begin position="5"/>
        <end position="150"/>
    </location>
</feature>
<gene>
    <name evidence="4" type="primary">tsaA</name>
    <name evidence="4" type="ORF">D0435_00290</name>
</gene>
<dbReference type="PROSITE" id="PS01318">
    <property type="entry name" value="TSAA_1"/>
    <property type="match status" value="1"/>
</dbReference>
<evidence type="ECO:0000256" key="1">
    <source>
        <dbReference type="ARBA" id="ARBA00022691"/>
    </source>
</evidence>
<dbReference type="PANTHER" id="PTHR12818:SF0">
    <property type="entry name" value="TRNA (ADENINE(37)-N6)-METHYLTRANSFERASE"/>
    <property type="match status" value="1"/>
</dbReference>
<dbReference type="RefSeq" id="WP_160200418.1">
    <property type="nucleotide sequence ID" value="NZ_QXWK01000001.1"/>
</dbReference>
<accession>A0A845QHB5</accession>
<proteinExistence type="inferred from homology"/>
<dbReference type="CDD" id="cd09281">
    <property type="entry name" value="UPF0066"/>
    <property type="match status" value="1"/>
</dbReference>
<keyword evidence="4" id="KW-0489">Methyltransferase</keyword>
<dbReference type="PROSITE" id="PS51668">
    <property type="entry name" value="TSAA_2"/>
    <property type="match status" value="1"/>
</dbReference>
<evidence type="ECO:0000313" key="5">
    <source>
        <dbReference type="Proteomes" id="UP000446866"/>
    </source>
</evidence>
<sequence length="229" mass="25838">MNLLISPIAHMESVFPDKFGIPRQSGLAQGIESRIIFEKPYRSMDSLRGLEGFSHIWLIWGFSENPQITEKNWSPTVRPPRLGGNKRVGVFATRSSFRPNGLALSSVRIEEIKQDPKLGPVIVVSGADLMDRTPIYDIKPYITTDCHSDAVCGFQEETRNYQLKVNFPAPLRSAIPEKLQKGLLEVLSQDPRPSYQSDSQRIYGIRFAGFDVRFQVADDTLTIIEVKTL</sequence>
<dbReference type="InterPro" id="IPR023370">
    <property type="entry name" value="TrmO-like_N"/>
</dbReference>
<keyword evidence="4" id="KW-0808">Transferase</keyword>
<evidence type="ECO:0000256" key="2">
    <source>
        <dbReference type="ARBA" id="ARBA00033753"/>
    </source>
</evidence>
<dbReference type="Proteomes" id="UP000446866">
    <property type="component" value="Unassembled WGS sequence"/>
</dbReference>
<name>A0A845QHB5_9FIRM</name>
<dbReference type="InterPro" id="IPR023368">
    <property type="entry name" value="UPF0066_cons_site"/>
</dbReference>
<dbReference type="InterPro" id="IPR036414">
    <property type="entry name" value="YaeB_N_sf"/>
</dbReference>
<dbReference type="Gene3D" id="2.40.30.70">
    <property type="entry name" value="YaeB-like"/>
    <property type="match status" value="1"/>
</dbReference>
<keyword evidence="5" id="KW-1185">Reference proteome</keyword>
<evidence type="ECO:0000259" key="3">
    <source>
        <dbReference type="PROSITE" id="PS51668"/>
    </source>
</evidence>
<protein>
    <submittedName>
        <fullName evidence="4">tRNA (N6-threonylcarbamoyladenosine(37)-N6)-methyltransferase TrmO</fullName>
    </submittedName>
</protein>
<dbReference type="GO" id="GO:0008168">
    <property type="term" value="F:methyltransferase activity"/>
    <property type="evidence" value="ECO:0007669"/>
    <property type="project" value="UniProtKB-KW"/>
</dbReference>
<dbReference type="EMBL" id="QXWK01000001">
    <property type="protein sequence ID" value="NBH60113.1"/>
    <property type="molecule type" value="Genomic_DNA"/>
</dbReference>
<dbReference type="InterPro" id="IPR041369">
    <property type="entry name" value="TrmO_C"/>
</dbReference>
<dbReference type="InterPro" id="IPR040372">
    <property type="entry name" value="YaeB-like"/>
</dbReference>
<dbReference type="NCBIfam" id="TIGR00104">
    <property type="entry name" value="tRNA_TsaA"/>
    <property type="match status" value="1"/>
</dbReference>
<evidence type="ECO:0000313" key="4">
    <source>
        <dbReference type="EMBL" id="NBH60113.1"/>
    </source>
</evidence>
<reference evidence="4 5" key="1">
    <citation type="submission" date="2018-08" db="EMBL/GenBank/DDBJ databases">
        <title>Murine metabolic-syndrome-specific gut microbial biobank.</title>
        <authorList>
            <person name="Liu C."/>
        </authorList>
    </citation>
    <scope>NUCLEOTIDE SEQUENCE [LARGE SCALE GENOMIC DNA]</scope>
    <source>
        <strain evidence="4 5">28</strain>
    </source>
</reference>
<dbReference type="Pfam" id="PF01980">
    <property type="entry name" value="TrmO_N"/>
    <property type="match status" value="1"/>
</dbReference>
<dbReference type="Pfam" id="PF18389">
    <property type="entry name" value="TrmO_C"/>
    <property type="match status" value="1"/>
</dbReference>
<dbReference type="PANTHER" id="PTHR12818">
    <property type="entry name" value="TRNA (ADENINE(37)-N6)-METHYLTRANSFERASE"/>
    <property type="match status" value="1"/>
</dbReference>
<dbReference type="GO" id="GO:0032259">
    <property type="term" value="P:methylation"/>
    <property type="evidence" value="ECO:0007669"/>
    <property type="project" value="UniProtKB-KW"/>
</dbReference>